<organism evidence="1 2">
    <name type="scientific">Herbidospora galbida</name>
    <dbReference type="NCBI Taxonomy" id="2575442"/>
    <lineage>
        <taxon>Bacteria</taxon>
        <taxon>Bacillati</taxon>
        <taxon>Actinomycetota</taxon>
        <taxon>Actinomycetes</taxon>
        <taxon>Streptosporangiales</taxon>
        <taxon>Streptosporangiaceae</taxon>
        <taxon>Herbidospora</taxon>
    </lineage>
</organism>
<reference evidence="1 2" key="1">
    <citation type="submission" date="2019-04" db="EMBL/GenBank/DDBJ databases">
        <title>Herbidospora sp. NEAU-GS14.nov., a novel actinomycete isolated from soil.</title>
        <authorList>
            <person name="Han L."/>
        </authorList>
    </citation>
    <scope>NUCLEOTIDE SEQUENCE [LARGE SCALE GENOMIC DNA]</scope>
    <source>
        <strain evidence="1 2">NEAU-GS14</strain>
    </source>
</reference>
<dbReference type="Pfam" id="PF02566">
    <property type="entry name" value="OsmC"/>
    <property type="match status" value="1"/>
</dbReference>
<sequence>MGDVRVTRTESGFVATNDRGAQVALGHGEGEFGAVELLQVAVGACNAMTVEPLTAQRGLRLPELSVTISAERSAPTLLGKVTVSYEIELPEGMPMAKFHEIAQRVHDRHCIVSRSLEAGTEVKLDLPHS</sequence>
<dbReference type="EMBL" id="SZQA01000009">
    <property type="protein sequence ID" value="TKK88881.1"/>
    <property type="molecule type" value="Genomic_DNA"/>
</dbReference>
<proteinExistence type="predicted"/>
<evidence type="ECO:0000313" key="1">
    <source>
        <dbReference type="EMBL" id="TKK88881.1"/>
    </source>
</evidence>
<dbReference type="InterPro" id="IPR036102">
    <property type="entry name" value="OsmC/Ohrsf"/>
</dbReference>
<dbReference type="Proteomes" id="UP000308705">
    <property type="component" value="Unassembled WGS sequence"/>
</dbReference>
<accession>A0A4U3MHY5</accession>
<dbReference type="Gene3D" id="3.30.300.20">
    <property type="match status" value="1"/>
</dbReference>
<dbReference type="SUPFAM" id="SSF82784">
    <property type="entry name" value="OsmC-like"/>
    <property type="match status" value="1"/>
</dbReference>
<dbReference type="InterPro" id="IPR003718">
    <property type="entry name" value="OsmC/Ohr_fam"/>
</dbReference>
<protein>
    <submittedName>
        <fullName evidence="1">OsmC family peroxiredoxin</fullName>
    </submittedName>
</protein>
<name>A0A4U3MHY5_9ACTN</name>
<dbReference type="RefSeq" id="WP_137247219.1">
    <property type="nucleotide sequence ID" value="NZ_SZQA01000009.1"/>
</dbReference>
<keyword evidence="2" id="KW-1185">Reference proteome</keyword>
<evidence type="ECO:0000313" key="2">
    <source>
        <dbReference type="Proteomes" id="UP000308705"/>
    </source>
</evidence>
<comment type="caution">
    <text evidence="1">The sequence shown here is derived from an EMBL/GenBank/DDBJ whole genome shotgun (WGS) entry which is preliminary data.</text>
</comment>
<dbReference type="InterPro" id="IPR015946">
    <property type="entry name" value="KH_dom-like_a/b"/>
</dbReference>
<gene>
    <name evidence="1" type="ORF">FDA94_12460</name>
</gene>
<dbReference type="AlphaFoldDB" id="A0A4U3MHY5"/>
<dbReference type="OrthoDB" id="4864805at2"/>